<keyword evidence="8" id="KW-1185">Reference proteome</keyword>
<accession>A0A4D4KTD4</accession>
<evidence type="ECO:0000256" key="1">
    <source>
        <dbReference type="ARBA" id="ARBA00022603"/>
    </source>
</evidence>
<dbReference type="InterPro" id="IPR036390">
    <property type="entry name" value="WH_DNA-bd_sf"/>
</dbReference>
<name>A0A4D4KTD4_STRVO</name>
<dbReference type="Proteomes" id="UP000301309">
    <property type="component" value="Unassembled WGS sequence"/>
</dbReference>
<dbReference type="RefSeq" id="WP_137975900.1">
    <property type="nucleotide sequence ID" value="NZ_BAAASO010000053.1"/>
</dbReference>
<gene>
    <name evidence="7" type="ORF">SVIO_004430</name>
</gene>
<dbReference type="Gene3D" id="3.40.50.150">
    <property type="entry name" value="Vaccinia Virus protein VP39"/>
    <property type="match status" value="1"/>
</dbReference>
<dbReference type="CDD" id="cd02440">
    <property type="entry name" value="AdoMet_MTases"/>
    <property type="match status" value="1"/>
</dbReference>
<evidence type="ECO:0000256" key="4">
    <source>
        <dbReference type="PIRSR" id="PIRSR005739-1"/>
    </source>
</evidence>
<evidence type="ECO:0000259" key="6">
    <source>
        <dbReference type="Pfam" id="PF08100"/>
    </source>
</evidence>
<dbReference type="PANTHER" id="PTHR43712:SF2">
    <property type="entry name" value="O-METHYLTRANSFERASE CICE"/>
    <property type="match status" value="1"/>
</dbReference>
<evidence type="ECO:0000313" key="8">
    <source>
        <dbReference type="Proteomes" id="UP000301309"/>
    </source>
</evidence>
<dbReference type="GO" id="GO:0046983">
    <property type="term" value="F:protein dimerization activity"/>
    <property type="evidence" value="ECO:0007669"/>
    <property type="project" value="InterPro"/>
</dbReference>
<dbReference type="InterPro" id="IPR012967">
    <property type="entry name" value="COMT_dimerisation"/>
</dbReference>
<reference evidence="7 8" key="1">
    <citation type="journal article" date="2020" name="Int. J. Syst. Evol. Microbiol.">
        <title>Reclassification of Streptomyces castelarensis and Streptomyces sporoclivatus as later heterotypic synonyms of Streptomyces antimycoticus.</title>
        <authorList>
            <person name="Komaki H."/>
            <person name="Tamura T."/>
        </authorList>
    </citation>
    <scope>NUCLEOTIDE SEQUENCE [LARGE SCALE GENOMIC DNA]</scope>
    <source>
        <strain evidence="7 8">NBRC 13459</strain>
    </source>
</reference>
<dbReference type="GO" id="GO:0032259">
    <property type="term" value="P:methylation"/>
    <property type="evidence" value="ECO:0007669"/>
    <property type="project" value="UniProtKB-KW"/>
</dbReference>
<evidence type="ECO:0000256" key="3">
    <source>
        <dbReference type="ARBA" id="ARBA00022691"/>
    </source>
</evidence>
<dbReference type="AlphaFoldDB" id="A0A4D4KTD4"/>
<dbReference type="PROSITE" id="PS51683">
    <property type="entry name" value="SAM_OMT_II"/>
    <property type="match status" value="1"/>
</dbReference>
<keyword evidence="3" id="KW-0949">S-adenosyl-L-methionine</keyword>
<feature type="domain" description="O-methyltransferase C-terminal" evidence="5">
    <location>
        <begin position="173"/>
        <end position="347"/>
    </location>
</feature>
<dbReference type="Gene3D" id="1.10.10.10">
    <property type="entry name" value="Winged helix-like DNA-binding domain superfamily/Winged helix DNA-binding domain"/>
    <property type="match status" value="1"/>
</dbReference>
<evidence type="ECO:0000259" key="5">
    <source>
        <dbReference type="Pfam" id="PF00891"/>
    </source>
</evidence>
<dbReference type="InterPro" id="IPR001077">
    <property type="entry name" value="COMT_C"/>
</dbReference>
<feature type="domain" description="O-methyltransferase dimerisation" evidence="6">
    <location>
        <begin position="19"/>
        <end position="93"/>
    </location>
</feature>
<dbReference type="Pfam" id="PF08100">
    <property type="entry name" value="Dimerisation"/>
    <property type="match status" value="1"/>
</dbReference>
<dbReference type="InterPro" id="IPR036388">
    <property type="entry name" value="WH-like_DNA-bd_sf"/>
</dbReference>
<evidence type="ECO:0000313" key="7">
    <source>
        <dbReference type="EMBL" id="GDY49820.1"/>
    </source>
</evidence>
<sequence>MSTDTDTHGRRSPHEIISVATAFWTSKALLSAVELGVFAELVKGPLTCEELCARLGLKGRGVPDFLDVLVSIGLLERADDGAYRNAEVADTYLDPGKPAQDISGYLEYLNSAFPAWSQMSAVLRSGDRLDFSEALRAAAHGGAETASGAVLAEADSEADTFGDAFAVPDRVTSFVRSMTGFSLGAHQALTSAFDWSQVREVVDIGCSEGAFLGHVLAAHPHLTGTGFDLPQVADRFRTYLEGVGITDRARFAAGDFFTDPLPSGDVLVMGHVLHDWNLDIKHMLIRKAYQALRPGGSLLVYEMLIDDERRSNTTGMLTSLNVSLVSAGGLGYTGAQCRAWLTGAGFREVSVSHLDGPEYMVLGTK</sequence>
<feature type="active site" description="Proton acceptor" evidence="4">
    <location>
        <position position="274"/>
    </location>
</feature>
<dbReference type="GO" id="GO:0008171">
    <property type="term" value="F:O-methyltransferase activity"/>
    <property type="evidence" value="ECO:0007669"/>
    <property type="project" value="InterPro"/>
</dbReference>
<evidence type="ECO:0000256" key="2">
    <source>
        <dbReference type="ARBA" id="ARBA00022679"/>
    </source>
</evidence>
<dbReference type="InterPro" id="IPR029063">
    <property type="entry name" value="SAM-dependent_MTases_sf"/>
</dbReference>
<dbReference type="EMBL" id="BJHW01000001">
    <property type="protein sequence ID" value="GDY49820.1"/>
    <property type="molecule type" value="Genomic_DNA"/>
</dbReference>
<keyword evidence="2 7" id="KW-0808">Transferase</keyword>
<dbReference type="SUPFAM" id="SSF53335">
    <property type="entry name" value="S-adenosyl-L-methionine-dependent methyltransferases"/>
    <property type="match status" value="1"/>
</dbReference>
<dbReference type="SUPFAM" id="SSF46785">
    <property type="entry name" value="Winged helix' DNA-binding domain"/>
    <property type="match status" value="1"/>
</dbReference>
<dbReference type="Pfam" id="PF00891">
    <property type="entry name" value="Methyltransf_2"/>
    <property type="match status" value="1"/>
</dbReference>
<keyword evidence="1 7" id="KW-0489">Methyltransferase</keyword>
<organism evidence="7 8">
    <name type="scientific">Streptomyces violaceusniger</name>
    <dbReference type="NCBI Taxonomy" id="68280"/>
    <lineage>
        <taxon>Bacteria</taxon>
        <taxon>Bacillati</taxon>
        <taxon>Actinomycetota</taxon>
        <taxon>Actinomycetes</taxon>
        <taxon>Kitasatosporales</taxon>
        <taxon>Streptomycetaceae</taxon>
        <taxon>Streptomyces</taxon>
        <taxon>Streptomyces violaceusniger group</taxon>
    </lineage>
</organism>
<protein>
    <submittedName>
        <fullName evidence="7">O-methyltransferase</fullName>
    </submittedName>
</protein>
<comment type="caution">
    <text evidence="7">The sequence shown here is derived from an EMBL/GenBank/DDBJ whole genome shotgun (WGS) entry which is preliminary data.</text>
</comment>
<dbReference type="PANTHER" id="PTHR43712">
    <property type="entry name" value="PUTATIVE (AFU_ORTHOLOGUE AFUA_4G14580)-RELATED"/>
    <property type="match status" value="1"/>
</dbReference>
<dbReference type="OrthoDB" id="582216at2"/>
<dbReference type="InterPro" id="IPR016461">
    <property type="entry name" value="COMT-like"/>
</dbReference>
<proteinExistence type="predicted"/>
<dbReference type="PIRSF" id="PIRSF005739">
    <property type="entry name" value="O-mtase"/>
    <property type="match status" value="1"/>
</dbReference>